<dbReference type="KEGG" id="mpro:BJP34_20935"/>
<sequence length="178" mass="19109">MFKRFFKFIGLLAAVVLLSTTLGVSPAQAQVIEGPVGRTTTEFYNFPEASTLGPITEITVHHGWIIDGFKVSYANGKSFQNGGTGGGETTINFTEDDPLVEVDGYVADYSYAGNKPLIAQLTFKTLKGKTYGPFGTMQSTSNRKPFTLKAAQPTIQSFFGSASGYLTSLGVYIDTGCE</sequence>
<keyword evidence="1" id="KW-0732">Signal</keyword>
<feature type="signal peptide" evidence="1">
    <location>
        <begin position="1"/>
        <end position="29"/>
    </location>
</feature>
<dbReference type="PANTHER" id="PTHR46506">
    <property type="entry name" value="OS05G0143600 PROTEIN"/>
    <property type="match status" value="1"/>
</dbReference>
<dbReference type="EMBL" id="CP017599">
    <property type="protein sequence ID" value="AOX01575.1"/>
    <property type="molecule type" value="Genomic_DNA"/>
</dbReference>
<organism evidence="3 4">
    <name type="scientific">Moorena producens PAL-8-15-08-1</name>
    <dbReference type="NCBI Taxonomy" id="1458985"/>
    <lineage>
        <taxon>Bacteria</taxon>
        <taxon>Bacillati</taxon>
        <taxon>Cyanobacteriota</taxon>
        <taxon>Cyanophyceae</taxon>
        <taxon>Coleofasciculales</taxon>
        <taxon>Coleofasciculaceae</taxon>
        <taxon>Moorena</taxon>
    </lineage>
</organism>
<feature type="domain" description="Jacalin-type lectin" evidence="2">
    <location>
        <begin position="27"/>
        <end position="175"/>
    </location>
</feature>
<dbReference type="STRING" id="1458985.BJP34_20935"/>
<proteinExistence type="predicted"/>
<name>A0A1D8TVL0_9CYAN</name>
<feature type="chain" id="PRO_5009438871" description="Jacalin-type lectin domain-containing protein" evidence="1">
    <location>
        <begin position="30"/>
        <end position="178"/>
    </location>
</feature>
<dbReference type="SMART" id="SM00915">
    <property type="entry name" value="Jacalin"/>
    <property type="match status" value="1"/>
</dbReference>
<accession>A0A1D8TVL0</accession>
<evidence type="ECO:0000259" key="2">
    <source>
        <dbReference type="PROSITE" id="PS51752"/>
    </source>
</evidence>
<dbReference type="AlphaFoldDB" id="A0A1D8TVL0"/>
<reference evidence="4" key="1">
    <citation type="submission" date="2016-10" db="EMBL/GenBank/DDBJ databases">
        <title>Comparative genomics uncovers the prolific and rare metabolic potential of the cyanobacterial genus Moorea.</title>
        <authorList>
            <person name="Leao T."/>
            <person name="Castelao G."/>
            <person name="Korobeynikov A."/>
            <person name="Monroe E.A."/>
            <person name="Podell S."/>
            <person name="Glukhov E."/>
            <person name="Allen E."/>
            <person name="Gerwick W.H."/>
            <person name="Gerwick L."/>
        </authorList>
    </citation>
    <scope>NUCLEOTIDE SEQUENCE [LARGE SCALE GENOMIC DNA]</scope>
    <source>
        <strain evidence="4">PAL-8-15-08-1</strain>
    </source>
</reference>
<dbReference type="OrthoDB" id="547674at2"/>
<protein>
    <recommendedName>
        <fullName evidence="2">Jacalin-type lectin domain-containing protein</fullName>
    </recommendedName>
</protein>
<dbReference type="Gene3D" id="2.100.10.30">
    <property type="entry name" value="Jacalin-like lectin domain"/>
    <property type="match status" value="1"/>
</dbReference>
<dbReference type="SUPFAM" id="SSF51101">
    <property type="entry name" value="Mannose-binding lectins"/>
    <property type="match status" value="1"/>
</dbReference>
<gene>
    <name evidence="3" type="ORF">BJP34_20935</name>
</gene>
<dbReference type="InterPro" id="IPR001229">
    <property type="entry name" value="Jacalin-like_lectin_dom"/>
</dbReference>
<evidence type="ECO:0000256" key="1">
    <source>
        <dbReference type="SAM" id="SignalP"/>
    </source>
</evidence>
<dbReference type="Pfam" id="PF01419">
    <property type="entry name" value="Jacalin"/>
    <property type="match status" value="1"/>
</dbReference>
<dbReference type="Proteomes" id="UP000177870">
    <property type="component" value="Chromosome"/>
</dbReference>
<dbReference type="RefSeq" id="WP_070394013.1">
    <property type="nucleotide sequence ID" value="NZ_CP017599.1"/>
</dbReference>
<dbReference type="PROSITE" id="PS51752">
    <property type="entry name" value="JACALIN_LECTIN"/>
    <property type="match status" value="1"/>
</dbReference>
<evidence type="ECO:0000313" key="3">
    <source>
        <dbReference type="EMBL" id="AOX01575.1"/>
    </source>
</evidence>
<dbReference type="InterPro" id="IPR036404">
    <property type="entry name" value="Jacalin-like_lectin_dom_sf"/>
</dbReference>
<evidence type="ECO:0000313" key="4">
    <source>
        <dbReference type="Proteomes" id="UP000177870"/>
    </source>
</evidence>